<feature type="region of interest" description="Disordered" evidence="1">
    <location>
        <begin position="255"/>
        <end position="304"/>
    </location>
</feature>
<feature type="region of interest" description="Disordered" evidence="1">
    <location>
        <begin position="1765"/>
        <end position="1802"/>
    </location>
</feature>
<evidence type="ECO:0000313" key="2">
    <source>
        <dbReference type="EMBL" id="GAW80856.1"/>
    </source>
</evidence>
<accession>A0A1Y1JED5</accession>
<dbReference type="OrthoDB" id="372841at2759"/>
<feature type="compositionally biased region" description="Low complexity" evidence="1">
    <location>
        <begin position="520"/>
        <end position="545"/>
    </location>
</feature>
<feature type="compositionally biased region" description="Polar residues" evidence="1">
    <location>
        <begin position="1"/>
        <end position="13"/>
    </location>
</feature>
<reference evidence="3" key="1">
    <citation type="submission" date="2017-04" db="EMBL/GenBank/DDBJ databases">
        <title>Plasmodium gonderi genome.</title>
        <authorList>
            <person name="Arisue N."/>
            <person name="Honma H."/>
            <person name="Kawai S."/>
            <person name="Tougan T."/>
            <person name="Tanabe K."/>
            <person name="Horii T."/>
        </authorList>
    </citation>
    <scope>NUCLEOTIDE SEQUENCE [LARGE SCALE GENOMIC DNA]</scope>
    <source>
        <strain evidence="3">ATCC 30045</strain>
    </source>
</reference>
<feature type="compositionally biased region" description="Basic and acidic residues" evidence="1">
    <location>
        <begin position="255"/>
        <end position="276"/>
    </location>
</feature>
<feature type="compositionally biased region" description="Low complexity" evidence="1">
    <location>
        <begin position="1765"/>
        <end position="1799"/>
    </location>
</feature>
<proteinExistence type="predicted"/>
<feature type="region of interest" description="Disordered" evidence="1">
    <location>
        <begin position="1204"/>
        <end position="1230"/>
    </location>
</feature>
<evidence type="ECO:0000313" key="3">
    <source>
        <dbReference type="Proteomes" id="UP000195521"/>
    </source>
</evidence>
<keyword evidence="3" id="KW-1185">Reference proteome</keyword>
<feature type="compositionally biased region" description="Low complexity" evidence="1">
    <location>
        <begin position="1536"/>
        <end position="1550"/>
    </location>
</feature>
<organism evidence="2 3">
    <name type="scientific">Plasmodium gonderi</name>
    <dbReference type="NCBI Taxonomy" id="77519"/>
    <lineage>
        <taxon>Eukaryota</taxon>
        <taxon>Sar</taxon>
        <taxon>Alveolata</taxon>
        <taxon>Apicomplexa</taxon>
        <taxon>Aconoidasida</taxon>
        <taxon>Haemosporida</taxon>
        <taxon>Plasmodiidae</taxon>
        <taxon>Plasmodium</taxon>
        <taxon>Plasmodium (Plasmodium)</taxon>
    </lineage>
</organism>
<dbReference type="OMA" id="WEKEYRH"/>
<sequence>MLPLRNSSIMNKQETNEISEKSKEYTMCAKMEDENGEDEKVQNLYNEDSLIKIDNYMNYGEHSTQTYPISRTTTPHQINIGSMESVNVEGSFNHIAKSATLISHDEEELAKHISENENADENENEQESVWRKDRSRNKNKYNNDGEQSEESILKFDSGVVKSGLNEKRQNCCSSEALEAVRSSQNGNEHDNENDMGRNGFFQNCKSEIVEKVESADAVQDDELIKFVECEENEDEEDEQSNDSQVGATQVDFAEMDKQKSHNNDKMSEYNENKSEVCKTNSNTDGRDAHVDDKNMRENEESKETFNGNNDICLYNKKEEMKSENSSFNEFNETENYVDGKLNAKMNISNEECKEKNSEHSKNSLIKDMMTDNGNEIEEASSMNHNKSHVSINILHTIKENNRINNNVGKMYTEDKKNMINNIYAPIANVNSLEVGVDSTPYMGIGAKCEGAVINEPFFHDAHGNDLRNITCVTYMNHQSTSNGCISQNVLNKTINNDESNSCNNKSLGCPNASTPHGGRHSCQSSRSGSSSSTTTTHGNGESNNSVPFDGCEMRNNESFMKNECIRKSKIICLSYLRILKRLTSIWSEQNKSFEYHFVNLLNNVESNNLDLYMCCFSNIKIFASKNIFLDSIIECIDELEIIRKLKSMQSKGEEKKKPNENTSLMSSSTTTYNKNNKNEIVKDIIEEVQGNLSKEIVEEIYDLSLKNPYFSSTYHGNNNANVLSSVVHAGDGEPSVLSLYSCVQYNPMSNGNHHMCNDSNTFMDLKKGKEVQMSNGKNQCPMASNCEGGVDIAGIGLRPGGGENFINHGYSLHGNNHLSCTNVACHSGHMHHNCCIGSGSSSSDRSAICNNKRNHQNNSYNGNVLGLNGNNNNALNYSSNYSGSSNLCKKKCSYSDENILNKLNVSIDYHSYNDYSNNYIQEAEKVVEKYKNLCKLNSKDSENMYTTCHQSSIQDVSSFNTNAYLHFKSFISECANMRKGQGTTGKTKLKDTDFSSSDLCFLRYLYTHLCNTGGHEDEKNYFEGKSNIDLSSNGDMNKLLQEIKLNDEENYDEKDYFVKYDRENNKGVVPNSCDNNNMNYLSSNIQNVMRKRKLRDNTAAYHLNNHHHSVKGSVVGGSSNLNGISVNNTSAGLGNSVSAIVNIANIGNSVNGNNADTNVKNHVLMNSNGGSGVIMEGNDINYLLCNTNILKKLKYNLLENKKTGSTCSSSSGTGANNNGTNNIINSNNNNHISGNGTEYNNNIIGMLDFMKKDSNDYSLDDNNNSYMNTRKGVSNKNNLMNNIKNYKDILNLSQENFNKKTAGVVGTSSGTITGASASSNRISNDRERDVHHHQHRHFPFHQPSHVYHHIDPSTLYDFIMNTNNKSNAFLDNSSQHSNSLLMNSMCRNNRNDNKNQHGNHGGNSNEGKNNNTGSMNMKVGYNIRSTAGSSSIISHGVQKKNSYDFSVDYNSKMHANESDLSLSNHDNSNELVLNNGKMENSIGGGNSAIGTIGAIGSGTAGSGTSSDVSATSSGGGAGMGMYNKHNKNDNGKGSEINNTNNSNNKNIKNLKNSSTIATSVSSSNYGIGKLKYEMPVGVNPNDDKVKGVYFSKSPRGVGKWNAYFQIANNKRLFTSFSVSKYGYNEARKLSILKRTEWEKEYKHHTDLKYSDVKKGKKKTSHHIVGSSSLVKNGVKNISKSNNNNMNHCVNSNSDDSLTYGKDNKMKEESSVLYSNDNEDDRLISSKINTADISSDLNDINELNDSHIFTGTTSSTKKMNKMNMHNVNNNSTINNSASNNNANNISANNNNDNNNNMSVSGDEDIDVEDNLNFFIECSKNDNDDFNSMDLLRSSLNVGEDEGDNTSNNVSDGNNVSAGSNSNRKHTNNNNSSSSNSFLNSYGNTMDNKQPLNSSKILSNSIGISNKYIRNLRFPTIDSHTVSNFLEAVTDDQKISS</sequence>
<feature type="region of interest" description="Disordered" evidence="1">
    <location>
        <begin position="113"/>
        <end position="149"/>
    </location>
</feature>
<feature type="compositionally biased region" description="Basic and acidic residues" evidence="1">
    <location>
        <begin position="284"/>
        <end position="303"/>
    </location>
</feature>
<feature type="compositionally biased region" description="Low complexity" evidence="1">
    <location>
        <begin position="1502"/>
        <end position="1512"/>
    </location>
</feature>
<feature type="region of interest" description="Disordered" evidence="1">
    <location>
        <begin position="1385"/>
        <end position="1415"/>
    </location>
</feature>
<feature type="region of interest" description="Disordered" evidence="1">
    <location>
        <begin position="1"/>
        <end position="22"/>
    </location>
</feature>
<dbReference type="EMBL" id="BDQF01000010">
    <property type="protein sequence ID" value="GAW80856.1"/>
    <property type="molecule type" value="Genomic_DNA"/>
</dbReference>
<feature type="region of interest" description="Disordered" evidence="1">
    <location>
        <begin position="1499"/>
        <end position="1550"/>
    </location>
</feature>
<feature type="region of interest" description="Disordered" evidence="1">
    <location>
        <begin position="514"/>
        <end position="549"/>
    </location>
</feature>
<comment type="caution">
    <text evidence="2">The sequence shown here is derived from an EMBL/GenBank/DDBJ whole genome shotgun (WGS) entry which is preliminary data.</text>
</comment>
<evidence type="ECO:0000256" key="1">
    <source>
        <dbReference type="SAM" id="MobiDB-lite"/>
    </source>
</evidence>
<feature type="region of interest" description="Disordered" evidence="1">
    <location>
        <begin position="650"/>
        <end position="671"/>
    </location>
</feature>
<gene>
    <name evidence="2" type="ORF">PGO_090540</name>
</gene>
<feature type="region of interest" description="Disordered" evidence="1">
    <location>
        <begin position="1835"/>
        <end position="1885"/>
    </location>
</feature>
<feature type="compositionally biased region" description="Acidic residues" evidence="1">
    <location>
        <begin position="117"/>
        <end position="126"/>
    </location>
</feature>
<feature type="compositionally biased region" description="Polar residues" evidence="1">
    <location>
        <begin position="1396"/>
        <end position="1415"/>
    </location>
</feature>
<protein>
    <submittedName>
        <fullName evidence="2">Transcription factor with AP2 domain(S)</fullName>
    </submittedName>
</protein>
<feature type="compositionally biased region" description="Low complexity" evidence="1">
    <location>
        <begin position="1866"/>
        <end position="1882"/>
    </location>
</feature>
<dbReference type="GeneID" id="39747574"/>
<dbReference type="Proteomes" id="UP000195521">
    <property type="component" value="Unassembled WGS sequence"/>
</dbReference>
<feature type="compositionally biased region" description="Polar residues" evidence="1">
    <location>
        <begin position="1843"/>
        <end position="1857"/>
    </location>
</feature>
<dbReference type="Gene3D" id="1.20.5.2050">
    <property type="match status" value="1"/>
</dbReference>
<name>A0A1Y1JED5_PLAGO</name>
<dbReference type="RefSeq" id="XP_028543445.1">
    <property type="nucleotide sequence ID" value="XM_028687644.1"/>
</dbReference>